<feature type="compositionally biased region" description="Pro residues" evidence="1">
    <location>
        <begin position="164"/>
        <end position="176"/>
    </location>
</feature>
<protein>
    <submittedName>
        <fullName evidence="2">Chitinase</fullName>
    </submittedName>
</protein>
<gene>
    <name evidence="2" type="ORF">CYR32_15370</name>
</gene>
<comment type="caution">
    <text evidence="2">The sequence shown here is derived from an EMBL/GenBank/DDBJ whole genome shotgun (WGS) entry which is preliminary data.</text>
</comment>
<evidence type="ECO:0000313" key="2">
    <source>
        <dbReference type="EMBL" id="PLR32451.1"/>
    </source>
</evidence>
<dbReference type="AlphaFoldDB" id="A0A2N5DY85"/>
<sequence>MATQLPSGLQLAAGAIDVNSWYQPATLTFSNLGTQPLDLNQAELCFTANGSIDQYAPVGGTLMPGKTPDISFIDEWPVKHSRVVLDNGGPLLLAPGKKGTLVFNLAATQIPFKVSHWTLTLASGEESGPVIPDAPAEPEVQPPADDFLPDVPEEPELPDEPMPPEDPVLPDEPPVPDAAEADPEPEEAPATPGGTAAGASVAVSVSAISSSSWYQKVTFSLTNTCQQMIDLAQAKIEFLATGHPDEYSTFGGTLFSGTAPTVTRDGGWPLEKNTLVLPQGGKMSLAPGATGTLSFSLSATQTPVTLGDVYVTLVNDPARQGELVIATPAGPLPGFPAPQVTLTGPDNSRETYTLQWNSTQRIKSLAYGRYSLQLPVLENQEASLAPQQPQLTLTLSDTNSPYHLTLAYRAPLIFASASLSLMSNSSVKQGSIGITLTQGGQTVAGDHRLTFGTPLTLHKLAHQVACQVKISTTCINNTEFSGLTALTSFIPNKNNTLPVTVDYQTRRLNTGAMIKATLQASGLPAGSHKLNVSLISPDGATQYYFTLNGSGKLAIPYPLAAGEYRISAEKLVLNGRSYLPLRDGIVTVSGSSHDLRLVFEQGVDLQVRGWPDYLAHGGVTVNAEASVTAYNGVPVSAIFKYDGFDGGGDPIPAAEVDKNRDGYLDLESLPVHRTCEVARKIAQAANRPVMPVMVVYTANASGGSALPDLQDMQRLRNHFGSFITQCVAAQSHKDAAHPVPVTFVLNPDFLGAMQQEPHGYTVVRALGSVKVNSQLQIAVRDLQPLLKFNMPLLPTFSDDLYGYLQAINFIVRHFAPDVPFGWQTNVWATGTADWVLRENVDARAHADAVVDFIDELRVYQGQYAPDFIVFDKFERDCFSPDALPHYGWNASSWLNYLKLVKYTAAGLNKPAMIWQIPGGHMPTEEEGTRLIASSHFGSGGSFFMGDERIGRDVSRVYSGLRNTAVNPVNYGVSRVGEFLQRDNGYDWSQQQVYNLPDYNIFSILWGGGSTVSITTIHSNGDDGGWLAEKMRAYYQAPCRFNR</sequence>
<proteinExistence type="predicted"/>
<evidence type="ECO:0000313" key="3">
    <source>
        <dbReference type="Proteomes" id="UP000234503"/>
    </source>
</evidence>
<name>A0A2N5DY85_9GAMM</name>
<evidence type="ECO:0000256" key="1">
    <source>
        <dbReference type="SAM" id="MobiDB-lite"/>
    </source>
</evidence>
<dbReference type="RefSeq" id="WP_101825965.1">
    <property type="nucleotide sequence ID" value="NZ_PJZH01000018.1"/>
</dbReference>
<accession>A0A2N5DY85</accession>
<keyword evidence="3" id="KW-1185">Reference proteome</keyword>
<feature type="compositionally biased region" description="Low complexity" evidence="1">
    <location>
        <begin position="188"/>
        <end position="197"/>
    </location>
</feature>
<feature type="compositionally biased region" description="Acidic residues" evidence="1">
    <location>
        <begin position="147"/>
        <end position="163"/>
    </location>
</feature>
<feature type="region of interest" description="Disordered" evidence="1">
    <location>
        <begin position="124"/>
        <end position="197"/>
    </location>
</feature>
<dbReference type="OrthoDB" id="1153097at2"/>
<dbReference type="EMBL" id="PJZH01000018">
    <property type="protein sequence ID" value="PLR32451.1"/>
    <property type="molecule type" value="Genomic_DNA"/>
</dbReference>
<dbReference type="Proteomes" id="UP000234503">
    <property type="component" value="Unassembled WGS sequence"/>
</dbReference>
<organism evidence="2 3">
    <name type="scientific">Chimaeribacter coloradensis</name>
    <dbReference type="NCBI Taxonomy" id="2060068"/>
    <lineage>
        <taxon>Bacteria</taxon>
        <taxon>Pseudomonadati</taxon>
        <taxon>Pseudomonadota</taxon>
        <taxon>Gammaproteobacteria</taxon>
        <taxon>Enterobacterales</taxon>
        <taxon>Yersiniaceae</taxon>
        <taxon>Chimaeribacter</taxon>
    </lineage>
</organism>
<reference evidence="2 3" key="1">
    <citation type="submission" date="2017-12" db="EMBL/GenBank/DDBJ databases">
        <title>Characterization of six clinical isolates of Enterochimera gen. nov., a novel genus of the Yersiniaciae family and the three species Enterochimera arupensis sp. nov., Enterochimera coloradensis sp. nov, and Enterochimera californica sp. nov.</title>
        <authorList>
            <person name="Rossi A."/>
            <person name="Fisher M."/>
        </authorList>
    </citation>
    <scope>NUCLEOTIDE SEQUENCE [LARGE SCALE GENOMIC DNA]</scope>
    <source>
        <strain evidence="3">2016-Iso4</strain>
    </source>
</reference>